<dbReference type="GO" id="GO:0005096">
    <property type="term" value="F:GTPase activator activity"/>
    <property type="evidence" value="ECO:0007669"/>
    <property type="project" value="TreeGrafter"/>
</dbReference>
<dbReference type="SMART" id="SM00164">
    <property type="entry name" value="TBC"/>
    <property type="match status" value="1"/>
</dbReference>
<feature type="region of interest" description="Disordered" evidence="4">
    <location>
        <begin position="706"/>
        <end position="747"/>
    </location>
</feature>
<evidence type="ECO:0000256" key="2">
    <source>
        <dbReference type="ARBA" id="ARBA00023054"/>
    </source>
</evidence>
<dbReference type="InterPro" id="IPR050302">
    <property type="entry name" value="Rab_GAP_TBC_domain"/>
</dbReference>
<reference evidence="6" key="2">
    <citation type="submission" date="2025-09" db="UniProtKB">
        <authorList>
            <consortium name="Ensembl"/>
        </authorList>
    </citation>
    <scope>IDENTIFICATION</scope>
</reference>
<dbReference type="PANTHER" id="PTHR47219:SF11">
    <property type="entry name" value="EVI5-LIKE PROTEIN ISOFORM X1"/>
    <property type="match status" value="1"/>
</dbReference>
<evidence type="ECO:0000313" key="6">
    <source>
        <dbReference type="Ensembl" id="ENSMMNP00015012055.1"/>
    </source>
</evidence>
<dbReference type="InterPro" id="IPR000195">
    <property type="entry name" value="Rab-GAP-TBC_dom"/>
</dbReference>
<feature type="compositionally biased region" description="Basic and acidic residues" evidence="4">
    <location>
        <begin position="721"/>
        <end position="738"/>
    </location>
</feature>
<dbReference type="PANTHER" id="PTHR47219">
    <property type="entry name" value="RAB GTPASE-ACTIVATING PROTEIN 1-LIKE"/>
    <property type="match status" value="1"/>
</dbReference>
<feature type="region of interest" description="Disordered" evidence="4">
    <location>
        <begin position="1"/>
        <end position="39"/>
    </location>
</feature>
<dbReference type="PROSITE" id="PS50086">
    <property type="entry name" value="TBC_RABGAP"/>
    <property type="match status" value="1"/>
</dbReference>
<feature type="coiled-coil region" evidence="3">
    <location>
        <begin position="599"/>
        <end position="651"/>
    </location>
</feature>
<keyword evidence="2 3" id="KW-0175">Coiled coil</keyword>
<sequence length="747" mass="85686">MASQVASPSASLHTTSSSTTLSTPALSPSSPSQLSPDDLELLAKLEEQNRLLETDSKSLRSVNGSRRNSGSSLVSSSSASSNLSHLEEDSWILWGRIVNEWEDVRKKKEKQVKELVRKGIPHHFRAIVWQLLCSAQSMPIKDQYSELLKMTSPCEKLIRRDIARTYPEHNFFKEKDSLGQEVLFNVMKAYSLVDREVGYCQGSAFIVGLLLMQMPEEEAFCVFVKLMQDYRLRELFKPSMAELGLCMYQFECMIQEHLPELFVHFQSQSFHTSMYASSWFLTIFLTTFPLPIATRIFDIFMSEGLEIVFRAGLALLQMNQAELMQLDMEGMLQHFQKVIPHQFDGGPDKLIQAAYQVKYNSKKMKKLEKEYTTIKTKEMEEQVEIKHKCSSNYNEDFVLQLEKELVQARLSEAESQCALKEMQDKVLDIEKRNNSFPDENNIARLQEELIAVKLREAEAITGLKELRQQVKDLEEHWQRHLARTTGRWKDPPKKNAVNELQDELMTIRLREAETQAEIREIKQRMMEMETQNQINSNHLRRAEQEVINLQEKVQYLSAQNKGLLTQLSEAKRKQAEIECKNKEEVMAVRLREADSIAAVAELQQHIAELEIQKEEGKLQGQLNKSDSNQYIRELKDQIAELNHELRCLKGQRGFSGQPPFDGIHIVSHLIGDDESFHSSDEEFIGNSLQESGIGFPLHRKSGLMSLDPTVADGSESEAEDSALKTRESSEVVQKERPLRSKSYSTTV</sequence>
<dbReference type="Gene3D" id="1.10.472.80">
    <property type="entry name" value="Ypt/Rab-GAP domain of gyp1p, domain 3"/>
    <property type="match status" value="1"/>
</dbReference>
<evidence type="ECO:0000256" key="3">
    <source>
        <dbReference type="SAM" id="Coils"/>
    </source>
</evidence>
<evidence type="ECO:0000256" key="4">
    <source>
        <dbReference type="SAM" id="MobiDB-lite"/>
    </source>
</evidence>
<feature type="region of interest" description="Disordered" evidence="4">
    <location>
        <begin position="54"/>
        <end position="79"/>
    </location>
</feature>
<dbReference type="FunFam" id="1.10.472.80:FF:000002">
    <property type="entry name" value="Ecotropic viral integration site 5"/>
    <property type="match status" value="1"/>
</dbReference>
<dbReference type="Proteomes" id="UP000694561">
    <property type="component" value="Unplaced"/>
</dbReference>
<dbReference type="SUPFAM" id="SSF47923">
    <property type="entry name" value="Ypt/Rab-GAP domain of gyp1p"/>
    <property type="match status" value="2"/>
</dbReference>
<dbReference type="GeneTree" id="ENSGT00940000153846"/>
<keyword evidence="1" id="KW-0597">Phosphoprotein</keyword>
<reference evidence="6" key="1">
    <citation type="submission" date="2025-08" db="UniProtKB">
        <authorList>
            <consortium name="Ensembl"/>
        </authorList>
    </citation>
    <scope>IDENTIFICATION</scope>
</reference>
<dbReference type="Pfam" id="PF00566">
    <property type="entry name" value="RabGAP-TBC"/>
    <property type="match status" value="1"/>
</dbReference>
<dbReference type="GO" id="GO:0031267">
    <property type="term" value="F:small GTPase binding"/>
    <property type="evidence" value="ECO:0007669"/>
    <property type="project" value="UniProtKB-ARBA"/>
</dbReference>
<evidence type="ECO:0000256" key="1">
    <source>
        <dbReference type="ARBA" id="ARBA00022553"/>
    </source>
</evidence>
<dbReference type="AlphaFoldDB" id="A0A8C6B6X9"/>
<evidence type="ECO:0000313" key="7">
    <source>
        <dbReference type="Proteomes" id="UP000694561"/>
    </source>
</evidence>
<organism evidence="6 7">
    <name type="scientific">Monodon monoceros</name>
    <name type="common">Narwhal</name>
    <name type="synonym">Ceratodon monodon</name>
    <dbReference type="NCBI Taxonomy" id="40151"/>
    <lineage>
        <taxon>Eukaryota</taxon>
        <taxon>Metazoa</taxon>
        <taxon>Chordata</taxon>
        <taxon>Craniata</taxon>
        <taxon>Vertebrata</taxon>
        <taxon>Euteleostomi</taxon>
        <taxon>Mammalia</taxon>
        <taxon>Eutheria</taxon>
        <taxon>Laurasiatheria</taxon>
        <taxon>Artiodactyla</taxon>
        <taxon>Whippomorpha</taxon>
        <taxon>Cetacea</taxon>
        <taxon>Odontoceti</taxon>
        <taxon>Monodontidae</taxon>
        <taxon>Monodon</taxon>
    </lineage>
</organism>
<name>A0A8C6B6X9_MONMO</name>
<gene>
    <name evidence="6" type="primary">EVI5</name>
</gene>
<dbReference type="Ensembl" id="ENSMMNT00015013200.1">
    <property type="protein sequence ID" value="ENSMMNP00015012055.1"/>
    <property type="gene ID" value="ENSMMNG00015008827.1"/>
</dbReference>
<evidence type="ECO:0000259" key="5">
    <source>
        <dbReference type="PROSITE" id="PS50086"/>
    </source>
</evidence>
<dbReference type="FunFam" id="1.10.8.270:FF:000003">
    <property type="entry name" value="Ecotropic viral integration site 5"/>
    <property type="match status" value="1"/>
</dbReference>
<feature type="domain" description="Rab-GAP TBC" evidence="5">
    <location>
        <begin position="119"/>
        <end position="304"/>
    </location>
</feature>
<dbReference type="GeneID" id="114898715"/>
<dbReference type="CTD" id="7813"/>
<feature type="compositionally biased region" description="Low complexity" evidence="4">
    <location>
        <begin position="59"/>
        <end position="79"/>
    </location>
</feature>
<accession>A0A8C6B6X9</accession>
<dbReference type="RefSeq" id="XP_029084514.1">
    <property type="nucleotide sequence ID" value="XM_029228681.1"/>
</dbReference>
<feature type="compositionally biased region" description="Low complexity" evidence="4">
    <location>
        <begin position="1"/>
        <end position="36"/>
    </location>
</feature>
<dbReference type="Gene3D" id="1.10.8.270">
    <property type="entry name" value="putative rabgap domain of human tbc1 domain family member 14 like domains"/>
    <property type="match status" value="1"/>
</dbReference>
<dbReference type="FunFam" id="1.10.10.750:FF:000002">
    <property type="entry name" value="Ecotropic viral integration site 5"/>
    <property type="match status" value="1"/>
</dbReference>
<dbReference type="InterPro" id="IPR035969">
    <property type="entry name" value="Rab-GAP_TBC_sf"/>
</dbReference>
<protein>
    <submittedName>
        <fullName evidence="6">Ecotropic viral integration site 5</fullName>
    </submittedName>
</protein>
<keyword evidence="7" id="KW-1185">Reference proteome</keyword>
<feature type="coiled-coil region" evidence="3">
    <location>
        <begin position="456"/>
        <end position="559"/>
    </location>
</feature>
<proteinExistence type="predicted"/>
<dbReference type="Gene3D" id="1.10.10.750">
    <property type="entry name" value="Ypt/Rab-GAP domain of gyp1p, domain 1"/>
    <property type="match status" value="1"/>
</dbReference>